<evidence type="ECO:0000313" key="2">
    <source>
        <dbReference type="Proteomes" id="UP000022272"/>
    </source>
</evidence>
<reference evidence="1 2" key="1">
    <citation type="submission" date="2014-02" db="EMBL/GenBank/DDBJ databases">
        <authorList>
            <person name="Sears C."/>
            <person name="Carroll K."/>
            <person name="Sack B.R."/>
            <person name="Qadri F."/>
            <person name="Myers L.L."/>
            <person name="Chung G.-T."/>
            <person name="Escheverria P."/>
            <person name="Fraser C.M."/>
            <person name="Sadzewicz L."/>
            <person name="Shefchek K.A."/>
            <person name="Tallon L."/>
            <person name="Das S.P."/>
            <person name="Daugherty S."/>
            <person name="Mongodin E.F."/>
        </authorList>
    </citation>
    <scope>NUCLEOTIDE SEQUENCE [LARGE SCALE GENOMIC DNA]</scope>
    <source>
        <strain evidence="1 2">2-F-2 #4</strain>
    </source>
</reference>
<dbReference type="EMBL" id="JGDM01000015">
    <property type="protein sequence ID" value="EXZ46009.1"/>
    <property type="molecule type" value="Genomic_DNA"/>
</dbReference>
<gene>
    <name evidence="1" type="ORF">M076_0843</name>
</gene>
<accession>A0A016AGD2</accession>
<sequence length="67" mass="7842">MERASFPQKQFRNGTQNSFKLFISNFKLKNEPSPPSYYRIVISSNLLAIRKKSCTFAVVYKIQITHE</sequence>
<name>A0A016AGD2_BACFG</name>
<dbReference type="AlphaFoldDB" id="A0A016AGD2"/>
<comment type="caution">
    <text evidence="1">The sequence shown here is derived from an EMBL/GenBank/DDBJ whole genome shotgun (WGS) entry which is preliminary data.</text>
</comment>
<evidence type="ECO:0000313" key="1">
    <source>
        <dbReference type="EMBL" id="EXZ46009.1"/>
    </source>
</evidence>
<organism evidence="1 2">
    <name type="scientific">Bacteroides fragilis str. 2-F-2 #4</name>
    <dbReference type="NCBI Taxonomy" id="1339280"/>
    <lineage>
        <taxon>Bacteria</taxon>
        <taxon>Pseudomonadati</taxon>
        <taxon>Bacteroidota</taxon>
        <taxon>Bacteroidia</taxon>
        <taxon>Bacteroidales</taxon>
        <taxon>Bacteroidaceae</taxon>
        <taxon>Bacteroides</taxon>
    </lineage>
</organism>
<proteinExistence type="predicted"/>
<dbReference type="Proteomes" id="UP000022272">
    <property type="component" value="Unassembled WGS sequence"/>
</dbReference>
<protein>
    <submittedName>
        <fullName evidence="1">Uncharacterized protein</fullName>
    </submittedName>
</protein>